<sequence>MSGVPKTVQFNMPMGKPNIKLKKTGLKGWGNRVITPLKGPEFPTTAKPVTTAPAAVTPQQKALEAPPTRLAITARPTPRAITAGPRPLALTGSRPMRQLEATARRAITAGPTRLALPAPAQKALPAPSTQLALPASPSRSNGAAWENRLSGQEDAYLKTRAAGLNPDRSNAVAWDAKLSAQEAAHLESRKANRGSQFPM</sequence>
<evidence type="ECO:0000313" key="2">
    <source>
        <dbReference type="EMBL" id="CAB4128845.1"/>
    </source>
</evidence>
<proteinExistence type="predicted"/>
<feature type="compositionally biased region" description="Low complexity" evidence="1">
    <location>
        <begin position="117"/>
        <end position="127"/>
    </location>
</feature>
<feature type="region of interest" description="Disordered" evidence="1">
    <location>
        <begin position="117"/>
        <end position="147"/>
    </location>
</feature>
<protein>
    <submittedName>
        <fullName evidence="3">Uncharacterized protein</fullName>
    </submittedName>
</protein>
<organism evidence="3">
    <name type="scientific">uncultured Caudovirales phage</name>
    <dbReference type="NCBI Taxonomy" id="2100421"/>
    <lineage>
        <taxon>Viruses</taxon>
        <taxon>Duplodnaviria</taxon>
        <taxon>Heunggongvirae</taxon>
        <taxon>Uroviricota</taxon>
        <taxon>Caudoviricetes</taxon>
        <taxon>Peduoviridae</taxon>
        <taxon>Maltschvirus</taxon>
        <taxon>Maltschvirus maltsch</taxon>
    </lineage>
</organism>
<feature type="compositionally biased region" description="Low complexity" evidence="1">
    <location>
        <begin position="43"/>
        <end position="62"/>
    </location>
</feature>
<accession>A0A6J7WTD0</accession>
<name>A0A6J7WTD0_9CAUD</name>
<gene>
    <name evidence="2" type="ORF">UFOVP110_94</name>
    <name evidence="3" type="ORF">UFOVP223_70</name>
</gene>
<reference evidence="3" key="1">
    <citation type="submission" date="2020-05" db="EMBL/GenBank/DDBJ databases">
        <authorList>
            <person name="Chiriac C."/>
            <person name="Salcher M."/>
            <person name="Ghai R."/>
            <person name="Kavagutti S V."/>
        </authorList>
    </citation>
    <scope>NUCLEOTIDE SEQUENCE</scope>
</reference>
<evidence type="ECO:0000256" key="1">
    <source>
        <dbReference type="SAM" id="MobiDB-lite"/>
    </source>
</evidence>
<dbReference type="EMBL" id="LR796220">
    <property type="protein sequence ID" value="CAB4128845.1"/>
    <property type="molecule type" value="Genomic_DNA"/>
</dbReference>
<evidence type="ECO:0000313" key="3">
    <source>
        <dbReference type="EMBL" id="CAB5219404.1"/>
    </source>
</evidence>
<dbReference type="EMBL" id="LR798276">
    <property type="protein sequence ID" value="CAB5219404.1"/>
    <property type="molecule type" value="Genomic_DNA"/>
</dbReference>
<feature type="region of interest" description="Disordered" evidence="1">
    <location>
        <begin position="37"/>
        <end position="91"/>
    </location>
</feature>